<proteinExistence type="predicted"/>
<feature type="non-terminal residue" evidence="1">
    <location>
        <position position="94"/>
    </location>
</feature>
<name>A0A2J6PD23_9HELO</name>
<dbReference type="AlphaFoldDB" id="A0A2J6PD23"/>
<dbReference type="Proteomes" id="UP000235672">
    <property type="component" value="Unassembled WGS sequence"/>
</dbReference>
<protein>
    <submittedName>
        <fullName evidence="1">Uncharacterized protein</fullName>
    </submittedName>
</protein>
<dbReference type="EMBL" id="KZ613616">
    <property type="protein sequence ID" value="PMD11942.1"/>
    <property type="molecule type" value="Genomic_DNA"/>
</dbReference>
<evidence type="ECO:0000313" key="2">
    <source>
        <dbReference type="Proteomes" id="UP000235672"/>
    </source>
</evidence>
<evidence type="ECO:0000313" key="1">
    <source>
        <dbReference type="EMBL" id="PMD11942.1"/>
    </source>
</evidence>
<dbReference type="OrthoDB" id="3556862at2759"/>
<gene>
    <name evidence="1" type="ORF">NA56DRAFT_541435</name>
</gene>
<reference evidence="1 2" key="1">
    <citation type="submission" date="2016-05" db="EMBL/GenBank/DDBJ databases">
        <title>A degradative enzymes factory behind the ericoid mycorrhizal symbiosis.</title>
        <authorList>
            <consortium name="DOE Joint Genome Institute"/>
            <person name="Martino E."/>
            <person name="Morin E."/>
            <person name="Grelet G."/>
            <person name="Kuo A."/>
            <person name="Kohler A."/>
            <person name="Daghino S."/>
            <person name="Barry K."/>
            <person name="Choi C."/>
            <person name="Cichocki N."/>
            <person name="Clum A."/>
            <person name="Copeland A."/>
            <person name="Hainaut M."/>
            <person name="Haridas S."/>
            <person name="Labutti K."/>
            <person name="Lindquist E."/>
            <person name="Lipzen A."/>
            <person name="Khouja H.-R."/>
            <person name="Murat C."/>
            <person name="Ohm R."/>
            <person name="Olson A."/>
            <person name="Spatafora J."/>
            <person name="Veneault-Fourrey C."/>
            <person name="Henrissat B."/>
            <person name="Grigoriev I."/>
            <person name="Martin F."/>
            <person name="Perotto S."/>
        </authorList>
    </citation>
    <scope>NUCLEOTIDE SEQUENCE [LARGE SCALE GENOMIC DNA]</scope>
    <source>
        <strain evidence="1 2">UAMH 7357</strain>
    </source>
</reference>
<accession>A0A2J6PD23</accession>
<organism evidence="1 2">
    <name type="scientific">Hyaloscypha hepaticicola</name>
    <dbReference type="NCBI Taxonomy" id="2082293"/>
    <lineage>
        <taxon>Eukaryota</taxon>
        <taxon>Fungi</taxon>
        <taxon>Dikarya</taxon>
        <taxon>Ascomycota</taxon>
        <taxon>Pezizomycotina</taxon>
        <taxon>Leotiomycetes</taxon>
        <taxon>Helotiales</taxon>
        <taxon>Hyaloscyphaceae</taxon>
        <taxon>Hyaloscypha</taxon>
    </lineage>
</organism>
<keyword evidence="2" id="KW-1185">Reference proteome</keyword>
<sequence length="94" mass="10526">QHAFLLAIRDTWKEEHKDAKGSFDIYLSDPLAMEIDEEVTAKFDMTVVNGDIGHQMGFLLIDEFTLVVDLVSCLSMIPLVFEITRPAGLLTVCP</sequence>
<feature type="non-terminal residue" evidence="1">
    <location>
        <position position="1"/>
    </location>
</feature>